<name>A0A140L1X0_9FIRM</name>
<comment type="caution">
    <text evidence="1">The sequence shown here is derived from an EMBL/GenBank/DDBJ whole genome shotgun (WGS) entry which is preliminary data.</text>
</comment>
<accession>A0A140L1X0</accession>
<dbReference type="OrthoDB" id="3078506at2"/>
<sequence length="64" mass="7009">MAYFSQTAHAITPRGFGKIKSLTIRLFITDCTGEVFFTDMLLQGGSVATGWVGHVSEIQWTLDG</sequence>
<dbReference type="Proteomes" id="UP000070456">
    <property type="component" value="Unassembled WGS sequence"/>
</dbReference>
<keyword evidence="2" id="KW-1185">Reference proteome</keyword>
<evidence type="ECO:0000313" key="1">
    <source>
        <dbReference type="EMBL" id="KXG74545.1"/>
    </source>
</evidence>
<organism evidence="1 2">
    <name type="scientific">Thermotalea metallivorans</name>
    <dbReference type="NCBI Taxonomy" id="520762"/>
    <lineage>
        <taxon>Bacteria</taxon>
        <taxon>Bacillati</taxon>
        <taxon>Bacillota</taxon>
        <taxon>Clostridia</taxon>
        <taxon>Peptostreptococcales</taxon>
        <taxon>Thermotaleaceae</taxon>
        <taxon>Thermotalea</taxon>
    </lineage>
</organism>
<gene>
    <name evidence="1" type="ORF">AN619_22730</name>
</gene>
<evidence type="ECO:0000313" key="2">
    <source>
        <dbReference type="Proteomes" id="UP000070456"/>
    </source>
</evidence>
<dbReference type="PATRIC" id="fig|520762.4.peg.2508"/>
<reference evidence="1 2" key="1">
    <citation type="submission" date="2015-12" db="EMBL/GenBank/DDBJ databases">
        <title>Draft genome sequence of the thermoanaerobe Thermotalea metallivorans, an isolate from the runoff channel of the Great Artesian Basin, Australia.</title>
        <authorList>
            <person name="Patel B.K."/>
        </authorList>
    </citation>
    <scope>NUCLEOTIDE SEQUENCE [LARGE SCALE GENOMIC DNA]</scope>
    <source>
        <strain evidence="1 2">B2-1</strain>
    </source>
</reference>
<protein>
    <submittedName>
        <fullName evidence="1">Uncharacterized protein</fullName>
    </submittedName>
</protein>
<dbReference type="STRING" id="520762.AN619_22730"/>
<dbReference type="RefSeq" id="WP_009052876.1">
    <property type="nucleotide sequence ID" value="NZ_LOEE01000050.1"/>
</dbReference>
<proteinExistence type="predicted"/>
<dbReference type="EMBL" id="LOEE01000050">
    <property type="protein sequence ID" value="KXG74545.1"/>
    <property type="molecule type" value="Genomic_DNA"/>
</dbReference>
<dbReference type="AlphaFoldDB" id="A0A140L1X0"/>